<organism evidence="2 3">
    <name type="scientific">Setomelanomma holmii</name>
    <dbReference type="NCBI Taxonomy" id="210430"/>
    <lineage>
        <taxon>Eukaryota</taxon>
        <taxon>Fungi</taxon>
        <taxon>Dikarya</taxon>
        <taxon>Ascomycota</taxon>
        <taxon>Pezizomycotina</taxon>
        <taxon>Dothideomycetes</taxon>
        <taxon>Pleosporomycetidae</taxon>
        <taxon>Pleosporales</taxon>
        <taxon>Pleosporineae</taxon>
        <taxon>Phaeosphaeriaceae</taxon>
        <taxon>Setomelanomma</taxon>
    </lineage>
</organism>
<comment type="caution">
    <text evidence="2">The sequence shown here is derived from an EMBL/GenBank/DDBJ whole genome shotgun (WGS) entry which is preliminary data.</text>
</comment>
<feature type="non-terminal residue" evidence="2">
    <location>
        <position position="162"/>
    </location>
</feature>
<gene>
    <name evidence="2" type="ORF">EK21DRAFT_22200</name>
</gene>
<feature type="non-terminal residue" evidence="2">
    <location>
        <position position="1"/>
    </location>
</feature>
<proteinExistence type="predicted"/>
<dbReference type="Pfam" id="PF06985">
    <property type="entry name" value="HET"/>
    <property type="match status" value="1"/>
</dbReference>
<dbReference type="OrthoDB" id="3796389at2759"/>
<dbReference type="AlphaFoldDB" id="A0A9P4LM62"/>
<evidence type="ECO:0000259" key="1">
    <source>
        <dbReference type="Pfam" id="PF06985"/>
    </source>
</evidence>
<evidence type="ECO:0000313" key="3">
    <source>
        <dbReference type="Proteomes" id="UP000799777"/>
    </source>
</evidence>
<dbReference type="PANTHER" id="PTHR33112">
    <property type="entry name" value="DOMAIN PROTEIN, PUTATIVE-RELATED"/>
    <property type="match status" value="1"/>
</dbReference>
<sequence>CYRYVALSHRCGACQHFTTKLANVAKFKHGIKFDDLPKTFQDAVSLARHLGFVHMWIDALCIIQDSAQDWLQESRKMGYIFMDAEVIFAIHCAKDGSDGFLNGSLSKCHAISYHALGGTVGICRPLEPEREIMSSDLSRRGWVLQERFLSCRTLHFLPGQVY</sequence>
<accession>A0A9P4LM62</accession>
<feature type="domain" description="Heterokaryon incompatibility" evidence="1">
    <location>
        <begin position="4"/>
        <end position="146"/>
    </location>
</feature>
<dbReference type="InterPro" id="IPR010730">
    <property type="entry name" value="HET"/>
</dbReference>
<name>A0A9P4LM62_9PLEO</name>
<dbReference type="Proteomes" id="UP000799777">
    <property type="component" value="Unassembled WGS sequence"/>
</dbReference>
<protein>
    <submittedName>
        <fullName evidence="2">Heterokaryon incompatibility</fullName>
    </submittedName>
</protein>
<keyword evidence="3" id="KW-1185">Reference proteome</keyword>
<dbReference type="PANTHER" id="PTHR33112:SF16">
    <property type="entry name" value="HETEROKARYON INCOMPATIBILITY DOMAIN-CONTAINING PROTEIN"/>
    <property type="match status" value="1"/>
</dbReference>
<reference evidence="2" key="1">
    <citation type="journal article" date="2020" name="Stud. Mycol.">
        <title>101 Dothideomycetes genomes: a test case for predicting lifestyles and emergence of pathogens.</title>
        <authorList>
            <person name="Haridas S."/>
            <person name="Albert R."/>
            <person name="Binder M."/>
            <person name="Bloem J."/>
            <person name="Labutti K."/>
            <person name="Salamov A."/>
            <person name="Andreopoulos B."/>
            <person name="Baker S."/>
            <person name="Barry K."/>
            <person name="Bills G."/>
            <person name="Bluhm B."/>
            <person name="Cannon C."/>
            <person name="Castanera R."/>
            <person name="Culley D."/>
            <person name="Daum C."/>
            <person name="Ezra D."/>
            <person name="Gonzalez J."/>
            <person name="Henrissat B."/>
            <person name="Kuo A."/>
            <person name="Liang C."/>
            <person name="Lipzen A."/>
            <person name="Lutzoni F."/>
            <person name="Magnuson J."/>
            <person name="Mondo S."/>
            <person name="Nolan M."/>
            <person name="Ohm R."/>
            <person name="Pangilinan J."/>
            <person name="Park H.-J."/>
            <person name="Ramirez L."/>
            <person name="Alfaro M."/>
            <person name="Sun H."/>
            <person name="Tritt A."/>
            <person name="Yoshinaga Y."/>
            <person name="Zwiers L.-H."/>
            <person name="Turgeon B."/>
            <person name="Goodwin S."/>
            <person name="Spatafora J."/>
            <person name="Crous P."/>
            <person name="Grigoriev I."/>
        </authorList>
    </citation>
    <scope>NUCLEOTIDE SEQUENCE</scope>
    <source>
        <strain evidence="2">CBS 110217</strain>
    </source>
</reference>
<evidence type="ECO:0000313" key="2">
    <source>
        <dbReference type="EMBL" id="KAF2030588.1"/>
    </source>
</evidence>
<dbReference type="EMBL" id="ML978188">
    <property type="protein sequence ID" value="KAF2030588.1"/>
    <property type="molecule type" value="Genomic_DNA"/>
</dbReference>